<evidence type="ECO:0000256" key="1">
    <source>
        <dbReference type="SAM" id="SignalP"/>
    </source>
</evidence>
<dbReference type="Proteomes" id="UP000009183">
    <property type="component" value="Chromosome 13, unordered"/>
</dbReference>
<evidence type="ECO:0008006" key="4">
    <source>
        <dbReference type="Google" id="ProtNLM"/>
    </source>
</evidence>
<organism evidence="2 3">
    <name type="scientific">Vitis vinifera</name>
    <name type="common">Grape</name>
    <dbReference type="NCBI Taxonomy" id="29760"/>
    <lineage>
        <taxon>Eukaryota</taxon>
        <taxon>Viridiplantae</taxon>
        <taxon>Streptophyta</taxon>
        <taxon>Embryophyta</taxon>
        <taxon>Tracheophyta</taxon>
        <taxon>Spermatophyta</taxon>
        <taxon>Magnoliopsida</taxon>
        <taxon>eudicotyledons</taxon>
        <taxon>Gunneridae</taxon>
        <taxon>Pentapetalae</taxon>
        <taxon>rosids</taxon>
        <taxon>Vitales</taxon>
        <taxon>Vitaceae</taxon>
        <taxon>Viteae</taxon>
        <taxon>Vitis</taxon>
    </lineage>
</organism>
<dbReference type="InParanoid" id="D7UBR8"/>
<evidence type="ECO:0000313" key="3">
    <source>
        <dbReference type="Proteomes" id="UP000009183"/>
    </source>
</evidence>
<proteinExistence type="predicted"/>
<dbReference type="EMBL" id="FN596752">
    <property type="protein sequence ID" value="CBI40183.3"/>
    <property type="molecule type" value="Genomic_DNA"/>
</dbReference>
<feature type="signal peptide" evidence="1">
    <location>
        <begin position="1"/>
        <end position="19"/>
    </location>
</feature>
<sequence>MRFISSHLFFTLTWVTCSAESAQCAFIKNSSSLIMRASSSLHILPLLLPMKGIIRRSMGAINHHHCIEENCTLKTHHFNLLLLFQGLRHPTINSQLRVFGHPIIRASISLPLKFSARRQALVFKSSPTMTRSPIRIKLHHYFFNLFRLFRSSYLVSSTADHIKDTLTFHPFGPVRDARAHQGRTELMQVFRNKIRWQPLSFFT</sequence>
<gene>
    <name evidence="2" type="ordered locus">VIT_13s0019g00570</name>
</gene>
<keyword evidence="3" id="KW-1185">Reference proteome</keyword>
<feature type="chain" id="PRO_5003106408" description="Secreted protein" evidence="1">
    <location>
        <begin position="20"/>
        <end position="203"/>
    </location>
</feature>
<keyword evidence="1" id="KW-0732">Signal</keyword>
<reference evidence="3" key="1">
    <citation type="journal article" date="2007" name="Nature">
        <title>The grapevine genome sequence suggests ancestral hexaploidization in major angiosperm phyla.</title>
        <authorList>
            <consortium name="The French-Italian Public Consortium for Grapevine Genome Characterization."/>
            <person name="Jaillon O."/>
            <person name="Aury J.-M."/>
            <person name="Noel B."/>
            <person name="Policriti A."/>
            <person name="Clepet C."/>
            <person name="Casagrande A."/>
            <person name="Choisne N."/>
            <person name="Aubourg S."/>
            <person name="Vitulo N."/>
            <person name="Jubin C."/>
            <person name="Vezzi A."/>
            <person name="Legeai F."/>
            <person name="Hugueney P."/>
            <person name="Dasilva C."/>
            <person name="Horner D."/>
            <person name="Mica E."/>
            <person name="Jublot D."/>
            <person name="Poulain J."/>
            <person name="Bruyere C."/>
            <person name="Billault A."/>
            <person name="Segurens B."/>
            <person name="Gouyvenoux M."/>
            <person name="Ugarte E."/>
            <person name="Cattonaro F."/>
            <person name="Anthouard V."/>
            <person name="Vico V."/>
            <person name="Del Fabbro C."/>
            <person name="Alaux M."/>
            <person name="Di Gaspero G."/>
            <person name="Dumas V."/>
            <person name="Felice N."/>
            <person name="Paillard S."/>
            <person name="Juman I."/>
            <person name="Moroldo M."/>
            <person name="Scalabrin S."/>
            <person name="Canaguier A."/>
            <person name="Le Clainche I."/>
            <person name="Malacrida G."/>
            <person name="Durand E."/>
            <person name="Pesole G."/>
            <person name="Laucou V."/>
            <person name="Chatelet P."/>
            <person name="Merdinoglu D."/>
            <person name="Delledonne M."/>
            <person name="Pezzotti M."/>
            <person name="Lecharny A."/>
            <person name="Scarpelli C."/>
            <person name="Artiguenave F."/>
            <person name="Pe M.E."/>
            <person name="Valle G."/>
            <person name="Morgante M."/>
            <person name="Caboche M."/>
            <person name="Adam-Blondon A.-F."/>
            <person name="Weissenbach J."/>
            <person name="Quetier F."/>
            <person name="Wincker P."/>
        </authorList>
    </citation>
    <scope>NUCLEOTIDE SEQUENCE [LARGE SCALE GENOMIC DNA]</scope>
    <source>
        <strain evidence="3">cv. Pinot noir / PN40024</strain>
    </source>
</reference>
<protein>
    <recommendedName>
        <fullName evidence="4">Secreted protein</fullName>
    </recommendedName>
</protein>
<accession>D7UBR8</accession>
<evidence type="ECO:0000313" key="2">
    <source>
        <dbReference type="EMBL" id="CBI40183.3"/>
    </source>
</evidence>
<dbReference type="PaxDb" id="29760-VIT_13s0019g00570.t01"/>
<dbReference type="HOGENOM" id="CLU_1350999_0_0_1"/>
<dbReference type="AlphaFoldDB" id="D7UBR8"/>
<name>D7UBR8_VITVI</name>